<proteinExistence type="predicted"/>
<sequence length="109" mass="12434">MTQDKTIHLLIIHKYEEEAERILSILRNAQIPVRPSRCTDEDSLNQQLTTNKVDMILVQQLQTEIPISIVNQSVKRIGKDIPIIALLNHLDNDSISEAYEAGIHNFCTD</sequence>
<dbReference type="InterPro" id="IPR011006">
    <property type="entry name" value="CheY-like_superfamily"/>
</dbReference>
<protein>
    <recommendedName>
        <fullName evidence="2">Response regulatory domain-containing protein</fullName>
    </recommendedName>
</protein>
<dbReference type="SUPFAM" id="SSF52172">
    <property type="entry name" value="CheY-like"/>
    <property type="match status" value="1"/>
</dbReference>
<dbReference type="EMBL" id="UOFC01000147">
    <property type="protein sequence ID" value="VAW47435.1"/>
    <property type="molecule type" value="Genomic_DNA"/>
</dbReference>
<accession>A0A3B0VUW8</accession>
<evidence type="ECO:0008006" key="2">
    <source>
        <dbReference type="Google" id="ProtNLM"/>
    </source>
</evidence>
<name>A0A3B0VUW8_9ZZZZ</name>
<evidence type="ECO:0000313" key="1">
    <source>
        <dbReference type="EMBL" id="VAW47435.1"/>
    </source>
</evidence>
<gene>
    <name evidence="1" type="ORF">MNBD_GAMMA03-1255</name>
</gene>
<organism evidence="1">
    <name type="scientific">hydrothermal vent metagenome</name>
    <dbReference type="NCBI Taxonomy" id="652676"/>
    <lineage>
        <taxon>unclassified sequences</taxon>
        <taxon>metagenomes</taxon>
        <taxon>ecological metagenomes</taxon>
    </lineage>
</organism>
<dbReference type="AlphaFoldDB" id="A0A3B0VUW8"/>
<reference evidence="1" key="1">
    <citation type="submission" date="2018-06" db="EMBL/GenBank/DDBJ databases">
        <authorList>
            <person name="Zhirakovskaya E."/>
        </authorList>
    </citation>
    <scope>NUCLEOTIDE SEQUENCE</scope>
</reference>
<feature type="non-terminal residue" evidence="1">
    <location>
        <position position="109"/>
    </location>
</feature>